<organism evidence="1 2">
    <name type="scientific">Catenulispora subtropica</name>
    <dbReference type="NCBI Taxonomy" id="450798"/>
    <lineage>
        <taxon>Bacteria</taxon>
        <taxon>Bacillati</taxon>
        <taxon>Actinomycetota</taxon>
        <taxon>Actinomycetes</taxon>
        <taxon>Catenulisporales</taxon>
        <taxon>Catenulisporaceae</taxon>
        <taxon>Catenulispora</taxon>
    </lineage>
</organism>
<evidence type="ECO:0000313" key="2">
    <source>
        <dbReference type="Proteomes" id="UP001499854"/>
    </source>
</evidence>
<proteinExistence type="predicted"/>
<sequence>MALRHIGTDPNSEQGNCPNVWVDDATKDFVIQGWKVDGATRGECLSIGAIPDHEDVIRIPARMVDLIRKACDAVEGP</sequence>
<name>A0ABN2RSC8_9ACTN</name>
<dbReference type="Proteomes" id="UP001499854">
    <property type="component" value="Unassembled WGS sequence"/>
</dbReference>
<dbReference type="EMBL" id="BAAAQM010000019">
    <property type="protein sequence ID" value="GAA1973765.1"/>
    <property type="molecule type" value="Genomic_DNA"/>
</dbReference>
<evidence type="ECO:0000313" key="1">
    <source>
        <dbReference type="EMBL" id="GAA1973765.1"/>
    </source>
</evidence>
<dbReference type="RefSeq" id="WP_344658299.1">
    <property type="nucleotide sequence ID" value="NZ_BAAAQM010000019.1"/>
</dbReference>
<protein>
    <submittedName>
        <fullName evidence="1">Uncharacterized protein</fullName>
    </submittedName>
</protein>
<comment type="caution">
    <text evidence="1">The sequence shown here is derived from an EMBL/GenBank/DDBJ whole genome shotgun (WGS) entry which is preliminary data.</text>
</comment>
<gene>
    <name evidence="1" type="ORF">GCM10009838_37120</name>
</gene>
<accession>A0ABN2RSC8</accession>
<reference evidence="1 2" key="1">
    <citation type="journal article" date="2019" name="Int. J. Syst. Evol. Microbiol.">
        <title>The Global Catalogue of Microorganisms (GCM) 10K type strain sequencing project: providing services to taxonomists for standard genome sequencing and annotation.</title>
        <authorList>
            <consortium name="The Broad Institute Genomics Platform"/>
            <consortium name="The Broad Institute Genome Sequencing Center for Infectious Disease"/>
            <person name="Wu L."/>
            <person name="Ma J."/>
        </authorList>
    </citation>
    <scope>NUCLEOTIDE SEQUENCE [LARGE SCALE GENOMIC DNA]</scope>
    <source>
        <strain evidence="1 2">JCM 16013</strain>
    </source>
</reference>
<keyword evidence="2" id="KW-1185">Reference proteome</keyword>